<gene>
    <name evidence="3" type="ORF">MMUR_01640</name>
</gene>
<comment type="caution">
    <text evidence="3">The sequence shown here is derived from an EMBL/GenBank/DDBJ whole genome shotgun (WGS) entry which is preliminary data.</text>
</comment>
<name>A0A7I9WFC6_9MYCO</name>
<evidence type="ECO:0000259" key="2">
    <source>
        <dbReference type="SMART" id="SM00226"/>
    </source>
</evidence>
<evidence type="ECO:0000313" key="4">
    <source>
        <dbReference type="Proteomes" id="UP000465241"/>
    </source>
</evidence>
<dbReference type="SMART" id="SM00226">
    <property type="entry name" value="LMWPc"/>
    <property type="match status" value="1"/>
</dbReference>
<dbReference type="InterPro" id="IPR023485">
    <property type="entry name" value="Ptyr_pPase"/>
</dbReference>
<feature type="domain" description="Phosphotyrosine protein phosphatase I" evidence="2">
    <location>
        <begin position="7"/>
        <end position="135"/>
    </location>
</feature>
<evidence type="ECO:0000256" key="1">
    <source>
        <dbReference type="ARBA" id="ARBA00022849"/>
    </source>
</evidence>
<organism evidence="3 4">
    <name type="scientific">Mycolicibacterium murale</name>
    <dbReference type="NCBI Taxonomy" id="182220"/>
    <lineage>
        <taxon>Bacteria</taxon>
        <taxon>Bacillati</taxon>
        <taxon>Actinomycetota</taxon>
        <taxon>Actinomycetes</taxon>
        <taxon>Mycobacteriales</taxon>
        <taxon>Mycobacteriaceae</taxon>
        <taxon>Mycolicibacterium</taxon>
    </lineage>
</organism>
<dbReference type="SUPFAM" id="SSF52788">
    <property type="entry name" value="Phosphotyrosine protein phosphatases I"/>
    <property type="match status" value="1"/>
</dbReference>
<dbReference type="Pfam" id="PF01451">
    <property type="entry name" value="LMWPc"/>
    <property type="match status" value="1"/>
</dbReference>
<sequence length="142" mass="15265">MTELTTPSVLFVCVKNGGKSQMAAGLMRQLAGDTVIVHSAGTKPGSSINDLSAQALLEVGVDITAETPKPVDYELARDVDVVVTLGREAQLDPLPGMRVENWDTDEPSERGIDGIERMRLVRDDIAVRVRQLHATLTKGTGI</sequence>
<keyword evidence="1" id="KW-0059">Arsenical resistance</keyword>
<protein>
    <submittedName>
        <fullName evidence="3">Putative arsenate reductase</fullName>
    </submittedName>
</protein>
<dbReference type="InterPro" id="IPR036196">
    <property type="entry name" value="Ptyr_pPase_sf"/>
</dbReference>
<accession>A0A7I9WFC6</accession>
<dbReference type="RefSeq" id="WP_068914640.1">
    <property type="nucleotide sequence ID" value="NZ_BAAAMC010000016.1"/>
</dbReference>
<dbReference type="AlphaFoldDB" id="A0A7I9WFC6"/>
<dbReference type="GO" id="GO:0046685">
    <property type="term" value="P:response to arsenic-containing substance"/>
    <property type="evidence" value="ECO:0007669"/>
    <property type="project" value="UniProtKB-KW"/>
</dbReference>
<reference evidence="3 4" key="1">
    <citation type="journal article" date="2019" name="Emerg. Microbes Infect.">
        <title>Comprehensive subspecies identification of 175 nontuberculous mycobacteria species based on 7547 genomic profiles.</title>
        <authorList>
            <person name="Matsumoto Y."/>
            <person name="Kinjo T."/>
            <person name="Motooka D."/>
            <person name="Nabeya D."/>
            <person name="Jung N."/>
            <person name="Uechi K."/>
            <person name="Horii T."/>
            <person name="Iida T."/>
            <person name="Fujita J."/>
            <person name="Nakamura S."/>
        </authorList>
    </citation>
    <scope>NUCLEOTIDE SEQUENCE [LARGE SCALE GENOMIC DNA]</scope>
    <source>
        <strain evidence="3 4">JCM 13392</strain>
    </source>
</reference>
<dbReference type="Proteomes" id="UP000465241">
    <property type="component" value="Unassembled WGS sequence"/>
</dbReference>
<dbReference type="PANTHER" id="PTHR43428:SF1">
    <property type="entry name" value="ARSENATE REDUCTASE"/>
    <property type="match status" value="1"/>
</dbReference>
<keyword evidence="4" id="KW-1185">Reference proteome</keyword>
<dbReference type="Gene3D" id="3.40.50.2300">
    <property type="match status" value="1"/>
</dbReference>
<evidence type="ECO:0000313" key="3">
    <source>
        <dbReference type="EMBL" id="GFG56028.1"/>
    </source>
</evidence>
<dbReference type="PANTHER" id="PTHR43428">
    <property type="entry name" value="ARSENATE REDUCTASE"/>
    <property type="match status" value="1"/>
</dbReference>
<dbReference type="EMBL" id="BLKT01000003">
    <property type="protein sequence ID" value="GFG56028.1"/>
    <property type="molecule type" value="Genomic_DNA"/>
</dbReference>
<proteinExistence type="predicted"/>